<sequence>MSSKHEFLDVAMVSHRWFVTFPTHKKGLTVYRVKTWLGQNNLSRYIPAICVDDIINTTSCDVTAV</sequence>
<feature type="non-terminal residue" evidence="1">
    <location>
        <position position="65"/>
    </location>
</feature>
<accession>A0A1S8X433</accession>
<dbReference type="Proteomes" id="UP000243686">
    <property type="component" value="Unassembled WGS sequence"/>
</dbReference>
<evidence type="ECO:0000313" key="1">
    <source>
        <dbReference type="EMBL" id="OON21484.1"/>
    </source>
</evidence>
<evidence type="ECO:0000313" key="2">
    <source>
        <dbReference type="Proteomes" id="UP000243686"/>
    </source>
</evidence>
<protein>
    <submittedName>
        <fullName evidence="1">Uncharacterized protein</fullName>
    </submittedName>
</protein>
<dbReference type="AlphaFoldDB" id="A0A1S8X433"/>
<name>A0A1S8X433_OPIVI</name>
<keyword evidence="2" id="KW-1185">Reference proteome</keyword>
<gene>
    <name evidence="1" type="ORF">X801_02617</name>
</gene>
<dbReference type="EMBL" id="KV892114">
    <property type="protein sequence ID" value="OON21484.1"/>
    <property type="molecule type" value="Genomic_DNA"/>
</dbReference>
<reference evidence="1 2" key="1">
    <citation type="submission" date="2015-03" db="EMBL/GenBank/DDBJ databases">
        <title>Draft genome of the nematode, Opisthorchis viverrini.</title>
        <authorList>
            <person name="Mitreva M."/>
        </authorList>
    </citation>
    <scope>NUCLEOTIDE SEQUENCE [LARGE SCALE GENOMIC DNA]</scope>
    <source>
        <strain evidence="1">Khon Kaen</strain>
    </source>
</reference>
<proteinExistence type="predicted"/>
<organism evidence="1 2">
    <name type="scientific">Opisthorchis viverrini</name>
    <name type="common">Southeast Asian liver fluke</name>
    <dbReference type="NCBI Taxonomy" id="6198"/>
    <lineage>
        <taxon>Eukaryota</taxon>
        <taxon>Metazoa</taxon>
        <taxon>Spiralia</taxon>
        <taxon>Lophotrochozoa</taxon>
        <taxon>Platyhelminthes</taxon>
        <taxon>Trematoda</taxon>
        <taxon>Digenea</taxon>
        <taxon>Opisthorchiida</taxon>
        <taxon>Opisthorchiata</taxon>
        <taxon>Opisthorchiidae</taxon>
        <taxon>Opisthorchis</taxon>
    </lineage>
</organism>